<protein>
    <submittedName>
        <fullName evidence="2">Uncharacterized protein</fullName>
    </submittedName>
</protein>
<evidence type="ECO:0000256" key="1">
    <source>
        <dbReference type="SAM" id="MobiDB-lite"/>
    </source>
</evidence>
<name>A0A5Q2TGP4_9BACI</name>
<dbReference type="KEGG" id="grc:GI584_08165"/>
<evidence type="ECO:0000313" key="2">
    <source>
        <dbReference type="EMBL" id="QGH33999.1"/>
    </source>
</evidence>
<organism evidence="2 3">
    <name type="scientific">Gracilibacillus salitolerans</name>
    <dbReference type="NCBI Taxonomy" id="2663022"/>
    <lineage>
        <taxon>Bacteria</taxon>
        <taxon>Bacillati</taxon>
        <taxon>Bacillota</taxon>
        <taxon>Bacilli</taxon>
        <taxon>Bacillales</taxon>
        <taxon>Bacillaceae</taxon>
        <taxon>Gracilibacillus</taxon>
    </lineage>
</organism>
<feature type="compositionally biased region" description="Basic and acidic residues" evidence="1">
    <location>
        <begin position="1"/>
        <end position="35"/>
    </location>
</feature>
<dbReference type="Proteomes" id="UP000339690">
    <property type="component" value="Chromosome"/>
</dbReference>
<proteinExistence type="predicted"/>
<dbReference type="RefSeq" id="WP_153790913.1">
    <property type="nucleotide sequence ID" value="NZ_CP045915.1"/>
</dbReference>
<evidence type="ECO:0000313" key="3">
    <source>
        <dbReference type="Proteomes" id="UP000339690"/>
    </source>
</evidence>
<sequence length="57" mass="6861">MKEKDRTQKRIEIEHEAIPEIDHETHHPDREETKLKQTSFEPGKDYLNMDTGVQDER</sequence>
<feature type="region of interest" description="Disordered" evidence="1">
    <location>
        <begin position="1"/>
        <end position="57"/>
    </location>
</feature>
<keyword evidence="3" id="KW-1185">Reference proteome</keyword>
<accession>A0A5Q2TGP4</accession>
<dbReference type="AlphaFoldDB" id="A0A5Q2TGP4"/>
<gene>
    <name evidence="2" type="ORF">GI584_08165</name>
</gene>
<reference evidence="2 3" key="1">
    <citation type="submission" date="2019-11" db="EMBL/GenBank/DDBJ databases">
        <title>Gracilibacillus salitolerans sp. nov., a moderate halophile isolated from a saline soil in northwest China.</title>
        <authorList>
            <person name="Gan L."/>
        </authorList>
    </citation>
    <scope>NUCLEOTIDE SEQUENCE [LARGE SCALE GENOMIC DNA]</scope>
    <source>
        <strain evidence="2 3">SCU50</strain>
    </source>
</reference>
<dbReference type="EMBL" id="CP045915">
    <property type="protein sequence ID" value="QGH33999.1"/>
    <property type="molecule type" value="Genomic_DNA"/>
</dbReference>